<sequence>MTTNTNILIIGATGKTGIPVVEQALQAGFHVRAVIRREDHRSEQLRLDGAETVIGDVHDLQSVRRLVEGIDRIYFTYPPHLEHLVEATANVAIAARDAGVSALVNMSQLPTRENARSALTRQHWLSENLFDLAGIGAIHIRPTYFMENLLLFSAQTIAEQGRIFLPYGNRGHAPIAAQDIARVVIHLLQHPESHVGEKPVLTGPELFTIQDMANVIGQQLGHEVTYVDLPSEQWHTILTEQVGLPAFLANHLHQVAIDHQEGVFEHQSDAVERLTGIAPQSLESFVREHLPQFQGKENVFLGV</sequence>
<evidence type="ECO:0000313" key="3">
    <source>
        <dbReference type="Proteomes" id="UP000019141"/>
    </source>
</evidence>
<comment type="caution">
    <text evidence="2">The sequence shown here is derived from an EMBL/GenBank/DDBJ whole genome shotgun (WGS) entry which is preliminary data.</text>
</comment>
<dbReference type="InterPro" id="IPR008030">
    <property type="entry name" value="NmrA-like"/>
</dbReference>
<reference evidence="2 3" key="1">
    <citation type="journal article" date="2014" name="Nature">
        <title>An environmental bacterial taxon with a large and distinct metabolic repertoire.</title>
        <authorList>
            <person name="Wilson M.C."/>
            <person name="Mori T."/>
            <person name="Ruckert C."/>
            <person name="Uria A.R."/>
            <person name="Helf M.J."/>
            <person name="Takada K."/>
            <person name="Gernert C."/>
            <person name="Steffens U.A."/>
            <person name="Heycke N."/>
            <person name="Schmitt S."/>
            <person name="Rinke C."/>
            <person name="Helfrich E.J."/>
            <person name="Brachmann A.O."/>
            <person name="Gurgui C."/>
            <person name="Wakimoto T."/>
            <person name="Kracht M."/>
            <person name="Crusemann M."/>
            <person name="Hentschel U."/>
            <person name="Abe I."/>
            <person name="Matsunaga S."/>
            <person name="Kalinowski J."/>
            <person name="Takeyama H."/>
            <person name="Piel J."/>
        </authorList>
    </citation>
    <scope>NUCLEOTIDE SEQUENCE [LARGE SCALE GENOMIC DNA]</scope>
    <source>
        <strain evidence="3">TSY1</strain>
    </source>
</reference>
<evidence type="ECO:0000259" key="1">
    <source>
        <dbReference type="Pfam" id="PF05368"/>
    </source>
</evidence>
<evidence type="ECO:0000313" key="2">
    <source>
        <dbReference type="EMBL" id="ETW94446.1"/>
    </source>
</evidence>
<dbReference type="HOGENOM" id="CLU_007383_10_6_7"/>
<dbReference type="Pfam" id="PF05368">
    <property type="entry name" value="NmrA"/>
    <property type="match status" value="1"/>
</dbReference>
<keyword evidence="3" id="KW-1185">Reference proteome</keyword>
<dbReference type="InterPro" id="IPR051604">
    <property type="entry name" value="Ergot_Alk_Oxidoreductase"/>
</dbReference>
<name>W4LAV4_ENTF1</name>
<organism evidence="2 3">
    <name type="scientific">Entotheonella factor</name>
    <dbReference type="NCBI Taxonomy" id="1429438"/>
    <lineage>
        <taxon>Bacteria</taxon>
        <taxon>Pseudomonadati</taxon>
        <taxon>Nitrospinota/Tectimicrobiota group</taxon>
        <taxon>Candidatus Tectimicrobiota</taxon>
        <taxon>Candidatus Entotheonellia</taxon>
        <taxon>Candidatus Entotheonellales</taxon>
        <taxon>Candidatus Entotheonellaceae</taxon>
        <taxon>Candidatus Entotheonella</taxon>
    </lineage>
</organism>
<dbReference type="Proteomes" id="UP000019141">
    <property type="component" value="Unassembled WGS sequence"/>
</dbReference>
<feature type="domain" description="NmrA-like" evidence="1">
    <location>
        <begin position="4"/>
        <end position="252"/>
    </location>
</feature>
<dbReference type="Gene3D" id="3.90.25.10">
    <property type="entry name" value="UDP-galactose 4-epimerase, domain 1"/>
    <property type="match status" value="1"/>
</dbReference>
<gene>
    <name evidence="2" type="ORF">ETSY1_34855</name>
</gene>
<dbReference type="Gene3D" id="3.40.50.720">
    <property type="entry name" value="NAD(P)-binding Rossmann-like Domain"/>
    <property type="match status" value="1"/>
</dbReference>
<dbReference type="PANTHER" id="PTHR43162">
    <property type="match status" value="1"/>
</dbReference>
<protein>
    <recommendedName>
        <fullName evidence="1">NmrA-like domain-containing protein</fullName>
    </recommendedName>
</protein>
<accession>W4LAV4</accession>
<dbReference type="AlphaFoldDB" id="W4LAV4"/>
<dbReference type="EMBL" id="AZHW01001068">
    <property type="protein sequence ID" value="ETW94446.1"/>
    <property type="molecule type" value="Genomic_DNA"/>
</dbReference>
<dbReference type="SUPFAM" id="SSF51735">
    <property type="entry name" value="NAD(P)-binding Rossmann-fold domains"/>
    <property type="match status" value="1"/>
</dbReference>
<proteinExistence type="predicted"/>
<dbReference type="PANTHER" id="PTHR43162:SF1">
    <property type="entry name" value="PRESTALK A DIFFERENTIATION PROTEIN A"/>
    <property type="match status" value="1"/>
</dbReference>
<dbReference type="InterPro" id="IPR036291">
    <property type="entry name" value="NAD(P)-bd_dom_sf"/>
</dbReference>